<evidence type="ECO:0000256" key="1">
    <source>
        <dbReference type="SAM" id="MobiDB-lite"/>
    </source>
</evidence>
<gene>
    <name evidence="3" type="ORF">PVAND_010476</name>
</gene>
<sequence length="272" mass="30397">MSNIGDIKQHVRWQIPRASLSSGSRSFHSSTDSIQKTFEQNKNKRRESYSIGHRRKIPVIEEGPYSMPSHSFSSASSSSSTYHGNYSSSSLPLKQQCRPHKKFSRKQLTENLDEITVEAEPVHGSSSQGSSSNSLHSASSLLLSVQSASSLLLSVQNLEKFTRMAGNGSINKAHMILNMTSSDEDEMKQQDFHHNHNNKAKEHDQLSIASSNHFTLINGCGRANLKSQNSFCRHGRQITILIVTMTTIFTIGILGILYFMDRRAKSMPAYHQ</sequence>
<name>A0A9J6CFP1_POLVA</name>
<keyword evidence="2" id="KW-1133">Transmembrane helix</keyword>
<feature type="transmembrane region" description="Helical" evidence="2">
    <location>
        <begin position="238"/>
        <end position="260"/>
    </location>
</feature>
<dbReference type="Proteomes" id="UP001107558">
    <property type="component" value="Chromosome 1"/>
</dbReference>
<protein>
    <submittedName>
        <fullName evidence="3">Uncharacterized protein</fullName>
    </submittedName>
</protein>
<feature type="compositionally biased region" description="Low complexity" evidence="1">
    <location>
        <begin position="19"/>
        <end position="33"/>
    </location>
</feature>
<reference evidence="3" key="1">
    <citation type="submission" date="2021-03" db="EMBL/GenBank/DDBJ databases">
        <title>Chromosome level genome of the anhydrobiotic midge Polypedilum vanderplanki.</title>
        <authorList>
            <person name="Yoshida Y."/>
            <person name="Kikawada T."/>
            <person name="Gusev O."/>
        </authorList>
    </citation>
    <scope>NUCLEOTIDE SEQUENCE</scope>
    <source>
        <strain evidence="3">NIAS01</strain>
        <tissue evidence="3">Whole body or cell culture</tissue>
    </source>
</reference>
<evidence type="ECO:0000313" key="3">
    <source>
        <dbReference type="EMBL" id="KAG5681009.1"/>
    </source>
</evidence>
<feature type="compositionally biased region" description="Low complexity" evidence="1">
    <location>
        <begin position="65"/>
        <end position="90"/>
    </location>
</feature>
<accession>A0A9J6CFP1</accession>
<feature type="region of interest" description="Disordered" evidence="1">
    <location>
        <begin position="19"/>
        <end position="103"/>
    </location>
</feature>
<proteinExistence type="predicted"/>
<feature type="compositionally biased region" description="Basic and acidic residues" evidence="1">
    <location>
        <begin position="39"/>
        <end position="48"/>
    </location>
</feature>
<comment type="caution">
    <text evidence="3">The sequence shown here is derived from an EMBL/GenBank/DDBJ whole genome shotgun (WGS) entry which is preliminary data.</text>
</comment>
<dbReference type="AlphaFoldDB" id="A0A9J6CFP1"/>
<evidence type="ECO:0000313" key="4">
    <source>
        <dbReference type="Proteomes" id="UP001107558"/>
    </source>
</evidence>
<keyword evidence="4" id="KW-1185">Reference proteome</keyword>
<dbReference type="EMBL" id="JADBJN010000001">
    <property type="protein sequence ID" value="KAG5681009.1"/>
    <property type="molecule type" value="Genomic_DNA"/>
</dbReference>
<organism evidence="3 4">
    <name type="scientific">Polypedilum vanderplanki</name>
    <name type="common">Sleeping chironomid midge</name>
    <dbReference type="NCBI Taxonomy" id="319348"/>
    <lineage>
        <taxon>Eukaryota</taxon>
        <taxon>Metazoa</taxon>
        <taxon>Ecdysozoa</taxon>
        <taxon>Arthropoda</taxon>
        <taxon>Hexapoda</taxon>
        <taxon>Insecta</taxon>
        <taxon>Pterygota</taxon>
        <taxon>Neoptera</taxon>
        <taxon>Endopterygota</taxon>
        <taxon>Diptera</taxon>
        <taxon>Nematocera</taxon>
        <taxon>Chironomoidea</taxon>
        <taxon>Chironomidae</taxon>
        <taxon>Chironominae</taxon>
        <taxon>Polypedilum</taxon>
        <taxon>Polypedilum</taxon>
    </lineage>
</organism>
<evidence type="ECO:0000256" key="2">
    <source>
        <dbReference type="SAM" id="Phobius"/>
    </source>
</evidence>
<dbReference type="OrthoDB" id="8195120at2759"/>
<keyword evidence="2" id="KW-0812">Transmembrane</keyword>
<keyword evidence="2" id="KW-0472">Membrane</keyword>